<dbReference type="InterPro" id="IPR042202">
    <property type="entry name" value="Duffy-ag-bd_sf"/>
</dbReference>
<name>A0A191VZ09_PLAFA</name>
<feature type="compositionally biased region" description="Acidic residues" evidence="1">
    <location>
        <begin position="589"/>
        <end position="622"/>
    </location>
</feature>
<feature type="compositionally biased region" description="Low complexity" evidence="1">
    <location>
        <begin position="745"/>
        <end position="769"/>
    </location>
</feature>
<feature type="compositionally biased region" description="Basic and acidic residues" evidence="1">
    <location>
        <begin position="541"/>
        <end position="553"/>
    </location>
</feature>
<dbReference type="InterPro" id="IPR041480">
    <property type="entry name" value="CIDR1_gamma"/>
</dbReference>
<proteinExistence type="predicted"/>
<evidence type="ECO:0000256" key="2">
    <source>
        <dbReference type="SAM" id="Phobius"/>
    </source>
</evidence>
<dbReference type="EMBL" id="KX154829">
    <property type="protein sequence ID" value="ANJ20949.1"/>
    <property type="molecule type" value="Genomic_DNA"/>
</dbReference>
<feature type="domain" description="Duffy-binding-like" evidence="3">
    <location>
        <begin position="407"/>
        <end position="550"/>
    </location>
</feature>
<feature type="compositionally biased region" description="Acidic residues" evidence="1">
    <location>
        <begin position="1441"/>
        <end position="1451"/>
    </location>
</feature>
<dbReference type="Gene3D" id="1.20.58.830">
    <property type="match status" value="3"/>
</dbReference>
<dbReference type="InterPro" id="IPR008602">
    <property type="entry name" value="Duffy-antigen-binding"/>
</dbReference>
<evidence type="ECO:0000259" key="3">
    <source>
        <dbReference type="Pfam" id="PF03011"/>
    </source>
</evidence>
<feature type="compositionally biased region" description="Basic and acidic residues" evidence="1">
    <location>
        <begin position="633"/>
        <end position="644"/>
    </location>
</feature>
<protein>
    <submittedName>
        <fullName evidence="7">Erythrocyte membrane protein 1</fullName>
    </submittedName>
</protein>
<feature type="non-terminal residue" evidence="7">
    <location>
        <position position="1561"/>
    </location>
</feature>
<dbReference type="VEuPathDB" id="PlasmoDB:PF3D7_1219300"/>
<dbReference type="Pfam" id="PF03011">
    <property type="entry name" value="PFEMP"/>
    <property type="match status" value="2"/>
</dbReference>
<accession>A0A191VZ09</accession>
<dbReference type="GO" id="GO:0046789">
    <property type="term" value="F:host cell surface receptor binding"/>
    <property type="evidence" value="ECO:0007669"/>
    <property type="project" value="InterPro"/>
</dbReference>
<feature type="compositionally biased region" description="Gly residues" evidence="1">
    <location>
        <begin position="555"/>
        <end position="566"/>
    </location>
</feature>
<dbReference type="Pfam" id="PF18562">
    <property type="entry name" value="CIDR1_gamma"/>
    <property type="match status" value="1"/>
</dbReference>
<dbReference type="SUPFAM" id="SSF140924">
    <property type="entry name" value="Duffy binding domain-like"/>
    <property type="match status" value="4"/>
</dbReference>
<dbReference type="VEuPathDB" id="PlasmoDB:PfNF54_120024100"/>
<keyword evidence="2" id="KW-0472">Membrane</keyword>
<dbReference type="Pfam" id="PF05424">
    <property type="entry name" value="Duffy_binding"/>
    <property type="match status" value="2"/>
</dbReference>
<feature type="compositionally biased region" description="Pro residues" evidence="1">
    <location>
        <begin position="1515"/>
        <end position="1525"/>
    </location>
</feature>
<dbReference type="InterPro" id="IPR004258">
    <property type="entry name" value="DBL"/>
</dbReference>
<dbReference type="Gene3D" id="1.20.1310.20">
    <property type="entry name" value="Duffy-antigen binding domain"/>
    <property type="match status" value="2"/>
</dbReference>
<feature type="non-terminal residue" evidence="7">
    <location>
        <position position="1"/>
    </location>
</feature>
<reference evidence="7" key="1">
    <citation type="journal article" date="2016" name="EMBO Mol. Med.">
        <title>Plasmodium falciparum var genes expressed in children with severe malaria encode CIDRalpha1 domains.</title>
        <authorList>
            <person name="Jespersen J.S."/>
            <person name="Wang C.W."/>
            <person name="Mkumbaye S.I."/>
            <person name="Minja D.T."/>
            <person name="Petersen B."/>
            <person name="Turner L."/>
            <person name="Petersen J.E."/>
            <person name="Lusingu J.P."/>
            <person name="Theander T.G."/>
            <person name="Lavstsen T."/>
        </authorList>
    </citation>
    <scope>NUCLEOTIDE SEQUENCE</scope>
    <source>
        <strain evidence="7">1715-1</strain>
    </source>
</reference>
<feature type="domain" description="Duffy-binding-like" evidence="6">
    <location>
        <begin position="128"/>
        <end position="289"/>
    </location>
</feature>
<feature type="transmembrane region" description="Helical" evidence="2">
    <location>
        <begin position="1539"/>
        <end position="1560"/>
    </location>
</feature>
<sequence length="1561" mass="177670">DIIRGRDLYIRNNQKKKLEENLKTIFKNIYEKLLEDNKTSGKNGEEELQERYKVNDENYYKLREDWWDANRLEVWKAITCNAKGFNYFRNTCGTEKYRTATNHDCQCIGGTVPTNFDYVPQFLRWFEEWAEDFCRKRKKQLENAIKNCRGESGNDKYCDLNGYNCKETARGKNKFAPDSNCNKCSVACNPFVPWIKNQKKEFEKQKRKYTQEMEKYANGTKQATNGTINNLYVKDFYDELRTKYGTVNKFLEKLSKEGICASRPQVGQERASSVDFAEDKIDGTFSHKEYCDTCPWCGLEKQKDGNLKRVDDMSKCENEIEKTYKEQNITDIPVLTPEEGQSDILKKYNKFCKNGANDEKSATGGGQIKNWQCYYDDSNDDGKNDNCILGKWQNFKQGQEFKSYYSFFYGSIIDMLKDSMEWKDKLKNCINNNKNTCRNGCHDKCKCYKRWVKEKEKEWDKIKEHFRKQKNIKVLIGAADPDSFLELYLKSTFLGDMEQAHADTKVIEKFTDLLSKEDEQVQNRLKTKTSIDKLLNHEDKDATKCQKDCEETQKPGGGGGAGGPGAGRADPSPPPAGGPADTVESSHNDDDEEEEEEEEEKKEDTGSQEDTNEDSAATEDTEATQQATQPAEGPKEPEPPKVDDVNVCDIVNNILTKDKLQEACRQKYSGNNSRLGWKCVSSGDQKATSDKGSEATARSRVARSAPSGEKTTGGLCIPPRRRKLYIQKLHDWANTVETHARGSETHSQSSSSSEAAQGTTTATSSPSPSDRLLTAFVESAAVETFFLWDRYKKEKKPPATTGLVSPLLQDTLSLSSDGEEEPPDKQLQNGKIPNDFLRQMFYTLGDYRDICVGVKDDVAEALKASGDNNIETINNKIKTILNGDTSPPTPPTPGTPSVEQRKKWWDNNAKHIWEGMICALTYKEDTSGTAADGKKIEKNNDVYNKFFGSPVPQPGKPGTYTTRYQYDKVELEEDNTSSTQATKAASKEEPTTLKNFVERPPYFRYLEEWGQNFCKKRTEMLGKIKEECRNSVKGGHEYCSGDGHDCTKNGNLGHKNMSADPNCPSCYEQCRKYRKWIDIKFEEFEKQKDKYQGEYDKLNGNSNDGDNTKFFKEIENRSFDQFLTSLKHCKNNEGDGSDPKNKIDFKEPLKTFGPLEYCKTCPPNKVNCNGSKRGKNGECTAVNGNGNTWDSVFKQMSGKSSDLTVEMIDRRGPFIKNYSGNSQKLQNSNDLFKTSNLYKGIRKEQWECRFNKEENKEVCNLTNYVENINLNQYTTFKVFLLYWLEDFIEGYYILKKRKLIEQCTQNKEHICDEGCEGKYKCVKEWVEKKKKEWEEIKKYFNNRKQEGDANDMKSSLKQLLDPLIYRMDLVNDKGKITKLSDLERSLGCECAENSKELEDANKKDIVECIHKYLEKKIGECTSQASEETQAKCENTSIPLPNEEEEIPEENQGDPPNICPKEDKATEAETEETCDAALPPNEPEEEKKEDSVQPKSSEEDQSPEEKGPQADIEPPARAPAVPPATPAAPSDEPSKPISDILSSTIPFGIAIALTSIVFLFLK</sequence>
<feature type="domain" description="Duffy-binding-like" evidence="3">
    <location>
        <begin position="1279"/>
        <end position="1427"/>
    </location>
</feature>
<dbReference type="VEuPathDB" id="PlasmoDB:PfGN01_020005600"/>
<evidence type="ECO:0000313" key="7">
    <source>
        <dbReference type="EMBL" id="ANJ20949.1"/>
    </source>
</evidence>
<keyword evidence="2" id="KW-0812">Transmembrane</keyword>
<feature type="compositionally biased region" description="Basic and acidic residues" evidence="1">
    <location>
        <begin position="1484"/>
        <end position="1507"/>
    </location>
</feature>
<feature type="compositionally biased region" description="Polar residues" evidence="1">
    <location>
        <begin position="1423"/>
        <end position="1436"/>
    </location>
</feature>
<organism evidence="7">
    <name type="scientific">Plasmodium falciparum</name>
    <name type="common">malaria parasite P. falciparum</name>
    <dbReference type="NCBI Taxonomy" id="5833"/>
    <lineage>
        <taxon>Eukaryota</taxon>
        <taxon>Sar</taxon>
        <taxon>Alveolata</taxon>
        <taxon>Apicomplexa</taxon>
        <taxon>Aconoidasida</taxon>
        <taxon>Haemosporida</taxon>
        <taxon>Plasmodiidae</taxon>
        <taxon>Plasmodium</taxon>
        <taxon>Plasmodium (Laverania)</taxon>
    </lineage>
</organism>
<dbReference type="Pfam" id="PF22672">
    <property type="entry name" value="DBL_C"/>
    <property type="match status" value="2"/>
</dbReference>
<dbReference type="VEuPathDB" id="PlasmoDB:PfGB4_030031100"/>
<feature type="domain" description="Cysteine-rich interdomain region 1 gamma" evidence="5">
    <location>
        <begin position="1201"/>
        <end position="1263"/>
    </location>
</feature>
<feature type="region of interest" description="Disordered" evidence="1">
    <location>
        <begin position="671"/>
        <end position="717"/>
    </location>
</feature>
<evidence type="ECO:0000256" key="1">
    <source>
        <dbReference type="SAM" id="MobiDB-lite"/>
    </source>
</evidence>
<dbReference type="FunFam" id="1.20.58.1930:FF:000001">
    <property type="entry name" value="Erythrocyte membrane protein 1, PfEMP1"/>
    <property type="match status" value="1"/>
</dbReference>
<evidence type="ECO:0000259" key="4">
    <source>
        <dbReference type="Pfam" id="PF05424"/>
    </source>
</evidence>
<feature type="region of interest" description="Disordered" evidence="1">
    <location>
        <begin position="541"/>
        <end position="645"/>
    </location>
</feature>
<gene>
    <name evidence="7" type="primary">var</name>
</gene>
<dbReference type="FunFam" id="1.20.58.830:FF:000002">
    <property type="entry name" value="Erythrocyte membrane protein 1, PfEMP1"/>
    <property type="match status" value="1"/>
</dbReference>
<feature type="domain" description="Duffy-antigen binding" evidence="4">
    <location>
        <begin position="1"/>
        <end position="124"/>
    </location>
</feature>
<keyword evidence="2" id="KW-1133">Transmembrane helix</keyword>
<dbReference type="InterPro" id="IPR054595">
    <property type="entry name" value="DBL_C"/>
</dbReference>
<evidence type="ECO:0000259" key="6">
    <source>
        <dbReference type="Pfam" id="PF22672"/>
    </source>
</evidence>
<feature type="region of interest" description="Disordered" evidence="1">
    <location>
        <begin position="739"/>
        <end position="770"/>
    </location>
</feature>
<feature type="domain" description="Duffy-antigen binding" evidence="4">
    <location>
        <begin position="714"/>
        <end position="950"/>
    </location>
</feature>
<dbReference type="GO" id="GO:0016020">
    <property type="term" value="C:membrane"/>
    <property type="evidence" value="ECO:0007669"/>
    <property type="project" value="InterPro"/>
</dbReference>
<dbReference type="VEuPathDB" id="PlasmoDB:PfCD01_030005500"/>
<dbReference type="Gene3D" id="1.20.58.1930">
    <property type="match status" value="1"/>
</dbReference>
<evidence type="ECO:0000259" key="5">
    <source>
        <dbReference type="Pfam" id="PF18562"/>
    </source>
</evidence>
<feature type="region of interest" description="Disordered" evidence="1">
    <location>
        <begin position="1423"/>
        <end position="1539"/>
    </location>
</feature>
<feature type="compositionally biased region" description="Low complexity" evidence="1">
    <location>
        <begin position="623"/>
        <end position="632"/>
    </location>
</feature>
<dbReference type="FunFam" id="1.20.58.830:FF:000005">
    <property type="entry name" value="Erythrocyte membrane protein 1, PfEMP1"/>
    <property type="match status" value="1"/>
</dbReference>
<dbReference type="VEuPathDB" id="PlasmoDB:PfTG01_000018500"/>
<feature type="domain" description="Duffy-binding-like" evidence="6">
    <location>
        <begin position="1008"/>
        <end position="1154"/>
    </location>
</feature>
<feature type="region of interest" description="Disordered" evidence="1">
    <location>
        <begin position="881"/>
        <end position="900"/>
    </location>
</feature>